<organism evidence="1 2">
    <name type="scientific">Parelaphostrongylus tenuis</name>
    <name type="common">Meningeal worm</name>
    <dbReference type="NCBI Taxonomy" id="148309"/>
    <lineage>
        <taxon>Eukaryota</taxon>
        <taxon>Metazoa</taxon>
        <taxon>Ecdysozoa</taxon>
        <taxon>Nematoda</taxon>
        <taxon>Chromadorea</taxon>
        <taxon>Rhabditida</taxon>
        <taxon>Rhabditina</taxon>
        <taxon>Rhabditomorpha</taxon>
        <taxon>Strongyloidea</taxon>
        <taxon>Metastrongylidae</taxon>
        <taxon>Parelaphostrongylus</taxon>
    </lineage>
</organism>
<protein>
    <submittedName>
        <fullName evidence="1">Uncharacterized protein</fullName>
    </submittedName>
</protein>
<dbReference type="EMBL" id="JAHQIW010000424">
    <property type="protein sequence ID" value="KAJ1348073.1"/>
    <property type="molecule type" value="Genomic_DNA"/>
</dbReference>
<evidence type="ECO:0000313" key="1">
    <source>
        <dbReference type="EMBL" id="KAJ1348073.1"/>
    </source>
</evidence>
<evidence type="ECO:0000313" key="2">
    <source>
        <dbReference type="Proteomes" id="UP001196413"/>
    </source>
</evidence>
<proteinExistence type="predicted"/>
<accession>A0AAD5QDL6</accession>
<gene>
    <name evidence="1" type="ORF">KIN20_003291</name>
</gene>
<reference evidence="1" key="1">
    <citation type="submission" date="2021-06" db="EMBL/GenBank/DDBJ databases">
        <title>Parelaphostrongylus tenuis whole genome reference sequence.</title>
        <authorList>
            <person name="Garwood T.J."/>
            <person name="Larsen P.A."/>
            <person name="Fountain-Jones N.M."/>
            <person name="Garbe J.R."/>
            <person name="Macchietto M.G."/>
            <person name="Kania S.A."/>
            <person name="Gerhold R.W."/>
            <person name="Richards J.E."/>
            <person name="Wolf T.M."/>
        </authorList>
    </citation>
    <scope>NUCLEOTIDE SEQUENCE</scope>
    <source>
        <strain evidence="1">MNPRO001-30</strain>
        <tissue evidence="1">Meninges</tissue>
    </source>
</reference>
<dbReference type="PANTHER" id="PTHR35182:SF1">
    <property type="entry name" value="COLD-SHOCK PROTEIN-RELATED"/>
    <property type="match status" value="1"/>
</dbReference>
<sequence length="302" mass="33220">MPCASALMMLLSDSLEGDIADFNCTEYLGGKFEYAPTAVNCQDKLRDDVCSQLYVKALICMKIIEMKIATRKIASELADSAILRQQGLLGQRMWAQKVLVTLLIGYAVASKAFQEAKVGDRVVLDLGRDVVTWKRVRDNNKEEYIKYCGSGKTEPRCEGFVTEDGEPATPSSKAHVEKDGKLIFNPFEATDAGLYSSPDQKPISSAMSSELPRSMYEVVFLIREPTLSICATSHTDSSKTVSSSCSSQLIFSASLSLLSIICRQQWTALDIQCGLVEPLFDGYGKGRMKKPYFCAAVTIAFC</sequence>
<dbReference type="Proteomes" id="UP001196413">
    <property type="component" value="Unassembled WGS sequence"/>
</dbReference>
<keyword evidence="2" id="KW-1185">Reference proteome</keyword>
<comment type="caution">
    <text evidence="1">The sequence shown here is derived from an EMBL/GenBank/DDBJ whole genome shotgun (WGS) entry which is preliminary data.</text>
</comment>
<name>A0AAD5QDL6_PARTN</name>
<dbReference type="PANTHER" id="PTHR35182">
    <property type="entry name" value="PROTEIN CBG13762"/>
    <property type="match status" value="1"/>
</dbReference>
<dbReference type="AlphaFoldDB" id="A0AAD5QDL6"/>